<feature type="region of interest" description="Disordered" evidence="3">
    <location>
        <begin position="140"/>
        <end position="170"/>
    </location>
</feature>
<gene>
    <name evidence="4" type="ORF">RDB_LOCUS47540</name>
</gene>
<feature type="compositionally biased region" description="Acidic residues" evidence="3">
    <location>
        <begin position="367"/>
        <end position="390"/>
    </location>
</feature>
<dbReference type="GO" id="GO:0006334">
    <property type="term" value="P:nucleosome assembly"/>
    <property type="evidence" value="ECO:0007669"/>
    <property type="project" value="InterPro"/>
</dbReference>
<dbReference type="InterPro" id="IPR002164">
    <property type="entry name" value="NAP_family"/>
</dbReference>
<reference evidence="4" key="1">
    <citation type="submission" date="2021-01" db="EMBL/GenBank/DDBJ databases">
        <authorList>
            <person name="Kaushik A."/>
        </authorList>
    </citation>
    <scope>NUCLEOTIDE SEQUENCE</scope>
    <source>
        <strain evidence="4">AG3-1AP</strain>
    </source>
</reference>
<name>A0A8H2XYS7_9AGAM</name>
<dbReference type="FunFam" id="3.30.1120.90:FF:000003">
    <property type="entry name" value="Nucleosome assembly protein"/>
    <property type="match status" value="1"/>
</dbReference>
<dbReference type="Gene3D" id="1.20.5.1500">
    <property type="match status" value="1"/>
</dbReference>
<dbReference type="InterPro" id="IPR037231">
    <property type="entry name" value="NAP-like_sf"/>
</dbReference>
<protein>
    <recommendedName>
        <fullName evidence="6">Nucleosome assembly protein I</fullName>
    </recommendedName>
</protein>
<comment type="caution">
    <text evidence="4">The sequence shown here is derived from an EMBL/GenBank/DDBJ whole genome shotgun (WGS) entry which is preliminary data.</text>
</comment>
<evidence type="ECO:0000256" key="3">
    <source>
        <dbReference type="SAM" id="MobiDB-lite"/>
    </source>
</evidence>
<organism evidence="4 5">
    <name type="scientific">Rhizoctonia solani</name>
    <dbReference type="NCBI Taxonomy" id="456999"/>
    <lineage>
        <taxon>Eukaryota</taxon>
        <taxon>Fungi</taxon>
        <taxon>Dikarya</taxon>
        <taxon>Basidiomycota</taxon>
        <taxon>Agaricomycotina</taxon>
        <taxon>Agaricomycetes</taxon>
        <taxon>Cantharellales</taxon>
        <taxon>Ceratobasidiaceae</taxon>
        <taxon>Rhizoctonia</taxon>
    </lineage>
</organism>
<feature type="compositionally biased region" description="Basic and acidic residues" evidence="3">
    <location>
        <begin position="158"/>
        <end position="170"/>
    </location>
</feature>
<proteinExistence type="inferred from homology"/>
<dbReference type="SUPFAM" id="SSF143113">
    <property type="entry name" value="NAP-like"/>
    <property type="match status" value="1"/>
</dbReference>
<dbReference type="OrthoDB" id="27325at2759"/>
<evidence type="ECO:0000256" key="1">
    <source>
        <dbReference type="ARBA" id="ARBA00009947"/>
    </source>
</evidence>
<dbReference type="AlphaFoldDB" id="A0A8H2XYS7"/>
<sequence length="411" mass="46922">MAEDKKSSVPINSGGSSSLTAPTPVNTPLNAAPISLGMKRPNVEDINEEEAEQQQQGQALINKLHNLNIRPSGIVEVLPAPVARRVEGLKGIHAQYCKIEHELKREMLELEKKYLLRFTPIFERRKAILLGVAEPTREEVAEGEAVSEKDDPEAAAVAKEEREAAEKNLSPEDKAIKGIPNFWLTALRNHDGLSELITEKDEEALTYLTDIRLVYLADTTPGFKLIFDFAPNPYFENASLEKSYHYQDELGDTGDYIYDRAVGTDIKWKEERDLTKEVEIKKQRNKATNRTRLIRRSHTVPSFFNFFNPPAQPTKEQIESGEVDEDLLEELDEKLELDYQIGEDLKERIIPRAIDYFTGKAIDYDLEGIEDEDDYEDMDEEDDYDEEDSIEGMRASPSRRAKKNKEECKQQ</sequence>
<evidence type="ECO:0000313" key="4">
    <source>
        <dbReference type="EMBL" id="CAE6435216.1"/>
    </source>
</evidence>
<accession>A0A8H2XYS7</accession>
<feature type="region of interest" description="Disordered" evidence="3">
    <location>
        <begin position="367"/>
        <end position="411"/>
    </location>
</feature>
<feature type="compositionally biased region" description="Polar residues" evidence="3">
    <location>
        <begin position="19"/>
        <end position="29"/>
    </location>
</feature>
<comment type="similarity">
    <text evidence="1 2">Belongs to the nucleosome assembly protein (NAP) family.</text>
</comment>
<dbReference type="Proteomes" id="UP000663831">
    <property type="component" value="Unassembled WGS sequence"/>
</dbReference>
<evidence type="ECO:0000256" key="2">
    <source>
        <dbReference type="RuleBase" id="RU003876"/>
    </source>
</evidence>
<dbReference type="Pfam" id="PF00956">
    <property type="entry name" value="NAP"/>
    <property type="match status" value="1"/>
</dbReference>
<dbReference type="PANTHER" id="PTHR11875">
    <property type="entry name" value="TESTIS-SPECIFIC Y-ENCODED PROTEIN"/>
    <property type="match status" value="1"/>
</dbReference>
<evidence type="ECO:0008006" key="6">
    <source>
        <dbReference type="Google" id="ProtNLM"/>
    </source>
</evidence>
<feature type="region of interest" description="Disordered" evidence="3">
    <location>
        <begin position="1"/>
        <end position="34"/>
    </location>
</feature>
<dbReference type="Gene3D" id="3.30.1120.90">
    <property type="entry name" value="Nucleosome assembly protein"/>
    <property type="match status" value="1"/>
</dbReference>
<dbReference type="EMBL" id="CAJMWV010001367">
    <property type="protein sequence ID" value="CAE6435216.1"/>
    <property type="molecule type" value="Genomic_DNA"/>
</dbReference>
<dbReference type="GO" id="GO:0005634">
    <property type="term" value="C:nucleus"/>
    <property type="evidence" value="ECO:0007669"/>
    <property type="project" value="InterPro"/>
</dbReference>
<evidence type="ECO:0000313" key="5">
    <source>
        <dbReference type="Proteomes" id="UP000663831"/>
    </source>
</evidence>